<gene>
    <name evidence="2" type="ORF">EIP75_09535</name>
</gene>
<organism evidence="2 3">
    <name type="scientific">Aquabacterium soli</name>
    <dbReference type="NCBI Taxonomy" id="2493092"/>
    <lineage>
        <taxon>Bacteria</taxon>
        <taxon>Pseudomonadati</taxon>
        <taxon>Pseudomonadota</taxon>
        <taxon>Betaproteobacteria</taxon>
        <taxon>Burkholderiales</taxon>
        <taxon>Aquabacterium</taxon>
    </lineage>
</organism>
<feature type="transmembrane region" description="Helical" evidence="1">
    <location>
        <begin position="123"/>
        <end position="148"/>
    </location>
</feature>
<keyword evidence="1" id="KW-0472">Membrane</keyword>
<feature type="transmembrane region" description="Helical" evidence="1">
    <location>
        <begin position="82"/>
        <end position="103"/>
    </location>
</feature>
<keyword evidence="3" id="KW-1185">Reference proteome</keyword>
<dbReference type="AlphaFoldDB" id="A0A426VCR2"/>
<evidence type="ECO:0000313" key="3">
    <source>
        <dbReference type="Proteomes" id="UP000269265"/>
    </source>
</evidence>
<dbReference type="EMBL" id="RSED01000006">
    <property type="protein sequence ID" value="RRS04652.1"/>
    <property type="molecule type" value="Genomic_DNA"/>
</dbReference>
<proteinExistence type="predicted"/>
<reference evidence="2 3" key="1">
    <citation type="submission" date="2018-12" db="EMBL/GenBank/DDBJ databases">
        <title>The whole draft genome of Aquabacterium sp. SJQ9.</title>
        <authorList>
            <person name="Sun L."/>
            <person name="Gao X."/>
            <person name="Chen W."/>
            <person name="Huang K."/>
        </authorList>
    </citation>
    <scope>NUCLEOTIDE SEQUENCE [LARGE SCALE GENOMIC DNA]</scope>
    <source>
        <strain evidence="2 3">SJQ9</strain>
    </source>
</reference>
<evidence type="ECO:0000256" key="1">
    <source>
        <dbReference type="SAM" id="Phobius"/>
    </source>
</evidence>
<comment type="caution">
    <text evidence="2">The sequence shown here is derived from an EMBL/GenBank/DDBJ whole genome shotgun (WGS) entry which is preliminary data.</text>
</comment>
<evidence type="ECO:0000313" key="2">
    <source>
        <dbReference type="EMBL" id="RRS04652.1"/>
    </source>
</evidence>
<protein>
    <submittedName>
        <fullName evidence="2">DUF2834 domain-containing protein</fullName>
    </submittedName>
</protein>
<dbReference type="Proteomes" id="UP000269265">
    <property type="component" value="Unassembled WGS sequence"/>
</dbReference>
<dbReference type="Pfam" id="PF11196">
    <property type="entry name" value="DUF2834"/>
    <property type="match status" value="1"/>
</dbReference>
<dbReference type="InterPro" id="IPR021362">
    <property type="entry name" value="DUF2834"/>
</dbReference>
<accession>A0A426VCR2</accession>
<name>A0A426VCR2_9BURK</name>
<feature type="transmembrane region" description="Helical" evidence="1">
    <location>
        <begin position="51"/>
        <end position="70"/>
    </location>
</feature>
<keyword evidence="1" id="KW-1133">Transmembrane helix</keyword>
<keyword evidence="1" id="KW-0812">Transmembrane</keyword>
<sequence length="155" mass="16882">MSAKQKLLCLLYALIALLALVGTWGHALSYLPLGIVQANVRFWQDTLVNPASRFLGVDLIVLCMAVWLWMLSEARSLGLRGVWWYILGSILIGVSTFVPLFLVHREVVRARRSEGREGAGLAFGDWLGMAVVLVVALGYTALSFGLAVPGLPPGF</sequence>
<dbReference type="OrthoDB" id="8595051at2"/>
<dbReference type="RefSeq" id="WP_125243026.1">
    <property type="nucleotide sequence ID" value="NZ_RSED01000006.1"/>
</dbReference>